<gene>
    <name evidence="1" type="ORF">LOK49_LG11G02811</name>
</gene>
<keyword evidence="2" id="KW-1185">Reference proteome</keyword>
<proteinExistence type="predicted"/>
<sequence>MLGLLQSYFTETRSDPKQKVKKQSKQNYIYRDELDKKSSILPRKLKKIAKESEAAKPVLQKEDGKKNIERENHRGDGGSGSRSGGMKVRVLMTKEEAARLLSKCKDGGVLQFKDVACELIQIPQNRVSVVDSTQTVSPLSIPNPGPLFKTNDGVLESITEEEF</sequence>
<organism evidence="1 2">
    <name type="scientific">Camellia lanceoleosa</name>
    <dbReference type="NCBI Taxonomy" id="1840588"/>
    <lineage>
        <taxon>Eukaryota</taxon>
        <taxon>Viridiplantae</taxon>
        <taxon>Streptophyta</taxon>
        <taxon>Embryophyta</taxon>
        <taxon>Tracheophyta</taxon>
        <taxon>Spermatophyta</taxon>
        <taxon>Magnoliopsida</taxon>
        <taxon>eudicotyledons</taxon>
        <taxon>Gunneridae</taxon>
        <taxon>Pentapetalae</taxon>
        <taxon>asterids</taxon>
        <taxon>Ericales</taxon>
        <taxon>Theaceae</taxon>
        <taxon>Camellia</taxon>
    </lineage>
</organism>
<dbReference type="Proteomes" id="UP001060215">
    <property type="component" value="Chromosome 12"/>
</dbReference>
<evidence type="ECO:0000313" key="1">
    <source>
        <dbReference type="EMBL" id="KAI7993679.1"/>
    </source>
</evidence>
<accession>A0ACC0FZ48</accession>
<protein>
    <submittedName>
        <fullName evidence="1">Uncharacterized protein</fullName>
    </submittedName>
</protein>
<comment type="caution">
    <text evidence="1">The sequence shown here is derived from an EMBL/GenBank/DDBJ whole genome shotgun (WGS) entry which is preliminary data.</text>
</comment>
<dbReference type="EMBL" id="CM045769">
    <property type="protein sequence ID" value="KAI7993679.1"/>
    <property type="molecule type" value="Genomic_DNA"/>
</dbReference>
<evidence type="ECO:0000313" key="2">
    <source>
        <dbReference type="Proteomes" id="UP001060215"/>
    </source>
</evidence>
<name>A0ACC0FZ48_9ERIC</name>
<reference evidence="1 2" key="1">
    <citation type="journal article" date="2022" name="Plant J.">
        <title>Chromosome-level genome of Camellia lanceoleosa provides a valuable resource for understanding genome evolution and self-incompatibility.</title>
        <authorList>
            <person name="Gong W."/>
            <person name="Xiao S."/>
            <person name="Wang L."/>
            <person name="Liao Z."/>
            <person name="Chang Y."/>
            <person name="Mo W."/>
            <person name="Hu G."/>
            <person name="Li W."/>
            <person name="Zhao G."/>
            <person name="Zhu H."/>
            <person name="Hu X."/>
            <person name="Ji K."/>
            <person name="Xiang X."/>
            <person name="Song Q."/>
            <person name="Yuan D."/>
            <person name="Jin S."/>
            <person name="Zhang L."/>
        </authorList>
    </citation>
    <scope>NUCLEOTIDE SEQUENCE [LARGE SCALE GENOMIC DNA]</scope>
    <source>
        <strain evidence="1">SQ_2022a</strain>
    </source>
</reference>